<keyword evidence="3" id="KW-1185">Reference proteome</keyword>
<evidence type="ECO:0000313" key="3">
    <source>
        <dbReference type="Proteomes" id="UP001500736"/>
    </source>
</evidence>
<protein>
    <submittedName>
        <fullName evidence="2">Carboxymuconolactone decarboxylase family protein</fullName>
    </submittedName>
</protein>
<dbReference type="InterPro" id="IPR004675">
    <property type="entry name" value="AhpD_core"/>
</dbReference>
<name>A0ABN1JN55_9FLAO</name>
<dbReference type="InterPro" id="IPR003779">
    <property type="entry name" value="CMD-like"/>
</dbReference>
<organism evidence="2 3">
    <name type="scientific">Gaetbulibacter jejuensis</name>
    <dbReference type="NCBI Taxonomy" id="584607"/>
    <lineage>
        <taxon>Bacteria</taxon>
        <taxon>Pseudomonadati</taxon>
        <taxon>Bacteroidota</taxon>
        <taxon>Flavobacteriia</taxon>
        <taxon>Flavobacteriales</taxon>
        <taxon>Flavobacteriaceae</taxon>
        <taxon>Gaetbulibacter</taxon>
    </lineage>
</organism>
<dbReference type="Pfam" id="PF02627">
    <property type="entry name" value="CMD"/>
    <property type="match status" value="1"/>
</dbReference>
<dbReference type="Gene3D" id="1.20.1290.10">
    <property type="entry name" value="AhpD-like"/>
    <property type="match status" value="1"/>
</dbReference>
<dbReference type="SUPFAM" id="SSF69118">
    <property type="entry name" value="AhpD-like"/>
    <property type="match status" value="1"/>
</dbReference>
<sequence length="190" mass="21106">MTNNLKTKKMENVTVSEFKVPSRDEIATSNQEIFDNLNKALGFVPNLYATMAYSDHGLGRYLNFQNAKTSFSNKEKEAINLIVSEVNGCIYCLSAHTVIGKMNGFTDAQLLDIRKGTSDNAKLDALVKLAADITKNKGNADDENVQNFFNQGYTKENLVDLILQVSDKTAMNYLHNLTKVPVDFPVAESI</sequence>
<reference evidence="2 3" key="1">
    <citation type="journal article" date="2019" name="Int. J. Syst. Evol. Microbiol.">
        <title>The Global Catalogue of Microorganisms (GCM) 10K type strain sequencing project: providing services to taxonomists for standard genome sequencing and annotation.</title>
        <authorList>
            <consortium name="The Broad Institute Genomics Platform"/>
            <consortium name="The Broad Institute Genome Sequencing Center for Infectious Disease"/>
            <person name="Wu L."/>
            <person name="Ma J."/>
        </authorList>
    </citation>
    <scope>NUCLEOTIDE SEQUENCE [LARGE SCALE GENOMIC DNA]</scope>
    <source>
        <strain evidence="2 3">JCM 15976</strain>
    </source>
</reference>
<comment type="caution">
    <text evidence="2">The sequence shown here is derived from an EMBL/GenBank/DDBJ whole genome shotgun (WGS) entry which is preliminary data.</text>
</comment>
<dbReference type="Proteomes" id="UP001500736">
    <property type="component" value="Unassembled WGS sequence"/>
</dbReference>
<accession>A0ABN1JN55</accession>
<evidence type="ECO:0000313" key="2">
    <source>
        <dbReference type="EMBL" id="GAA0743284.1"/>
    </source>
</evidence>
<evidence type="ECO:0000259" key="1">
    <source>
        <dbReference type="Pfam" id="PF02627"/>
    </source>
</evidence>
<dbReference type="EMBL" id="BAAAGF010000002">
    <property type="protein sequence ID" value="GAA0743284.1"/>
    <property type="molecule type" value="Genomic_DNA"/>
</dbReference>
<dbReference type="NCBIfam" id="TIGR00778">
    <property type="entry name" value="ahpD_dom"/>
    <property type="match status" value="1"/>
</dbReference>
<dbReference type="PANTHER" id="PTHR35446">
    <property type="entry name" value="SI:CH211-175M2.5"/>
    <property type="match status" value="1"/>
</dbReference>
<gene>
    <name evidence="2" type="ORF">GCM10009431_16260</name>
</gene>
<proteinExistence type="predicted"/>
<feature type="domain" description="Carboxymuconolactone decarboxylase-like" evidence="1">
    <location>
        <begin position="67"/>
        <end position="115"/>
    </location>
</feature>
<dbReference type="PANTHER" id="PTHR35446:SF3">
    <property type="entry name" value="CMD DOMAIN-CONTAINING PROTEIN"/>
    <property type="match status" value="1"/>
</dbReference>
<dbReference type="InterPro" id="IPR029032">
    <property type="entry name" value="AhpD-like"/>
</dbReference>